<dbReference type="AlphaFoldDB" id="A0A381Q1K6"/>
<evidence type="ECO:0000256" key="4">
    <source>
        <dbReference type="ARBA" id="ARBA00022695"/>
    </source>
</evidence>
<keyword evidence="6" id="KW-0479">Metal-binding</keyword>
<dbReference type="GO" id="GO:0006261">
    <property type="term" value="P:DNA-templated DNA replication"/>
    <property type="evidence" value="ECO:0007669"/>
    <property type="project" value="TreeGrafter"/>
</dbReference>
<dbReference type="GO" id="GO:0003887">
    <property type="term" value="F:DNA-directed DNA polymerase activity"/>
    <property type="evidence" value="ECO:0007669"/>
    <property type="project" value="UniProtKB-KW"/>
</dbReference>
<dbReference type="GO" id="GO:0005524">
    <property type="term" value="F:ATP binding"/>
    <property type="evidence" value="ECO:0007669"/>
    <property type="project" value="UniProtKB-KW"/>
</dbReference>
<keyword evidence="7" id="KW-0547">Nucleotide-binding</keyword>
<evidence type="ECO:0000256" key="10">
    <source>
        <dbReference type="ARBA" id="ARBA00022932"/>
    </source>
</evidence>
<organism evidence="14">
    <name type="scientific">marine metagenome</name>
    <dbReference type="NCBI Taxonomy" id="408172"/>
    <lineage>
        <taxon>unclassified sequences</taxon>
        <taxon>metagenomes</taxon>
        <taxon>ecological metagenomes</taxon>
    </lineage>
</organism>
<evidence type="ECO:0000256" key="9">
    <source>
        <dbReference type="ARBA" id="ARBA00022840"/>
    </source>
</evidence>
<dbReference type="InterPro" id="IPR012763">
    <property type="entry name" value="DNA_pol_III_sug/sutau_N"/>
</dbReference>
<dbReference type="NCBIfam" id="NF004046">
    <property type="entry name" value="PRK05563.1"/>
    <property type="match status" value="1"/>
</dbReference>
<dbReference type="Pfam" id="PF13177">
    <property type="entry name" value="DNA_pol3_delta2"/>
    <property type="match status" value="1"/>
</dbReference>
<dbReference type="Gene3D" id="3.30.300.150">
    <property type="entry name" value="DNA polymerase III, tau subunit, domain V"/>
    <property type="match status" value="1"/>
</dbReference>
<evidence type="ECO:0000256" key="6">
    <source>
        <dbReference type="ARBA" id="ARBA00022723"/>
    </source>
</evidence>
<evidence type="ECO:0000259" key="13">
    <source>
        <dbReference type="SMART" id="SM00382"/>
    </source>
</evidence>
<keyword evidence="8" id="KW-0862">Zinc</keyword>
<dbReference type="InterPro" id="IPR008921">
    <property type="entry name" value="DNA_pol3_clamp-load_cplx_C"/>
</dbReference>
<evidence type="ECO:0000256" key="11">
    <source>
        <dbReference type="ARBA" id="ARBA00049244"/>
    </source>
</evidence>
<dbReference type="SUPFAM" id="SSF52540">
    <property type="entry name" value="P-loop containing nucleoside triphosphate hydrolases"/>
    <property type="match status" value="1"/>
</dbReference>
<evidence type="ECO:0000256" key="8">
    <source>
        <dbReference type="ARBA" id="ARBA00022833"/>
    </source>
</evidence>
<keyword evidence="9" id="KW-0067">ATP-binding</keyword>
<keyword evidence="5" id="KW-0235">DNA replication</keyword>
<evidence type="ECO:0000256" key="7">
    <source>
        <dbReference type="ARBA" id="ARBA00022741"/>
    </source>
</evidence>
<keyword evidence="10" id="KW-0239">DNA-directed DNA polymerase</keyword>
<dbReference type="SUPFAM" id="SSF48019">
    <property type="entry name" value="post-AAA+ oligomerization domain-like"/>
    <property type="match status" value="1"/>
</dbReference>
<feature type="compositionally biased region" description="Basic and acidic residues" evidence="12">
    <location>
        <begin position="375"/>
        <end position="386"/>
    </location>
</feature>
<keyword evidence="4" id="KW-0548">Nucleotidyltransferase</keyword>
<feature type="domain" description="AAA+ ATPase" evidence="13">
    <location>
        <begin position="39"/>
        <end position="181"/>
    </location>
</feature>
<evidence type="ECO:0000256" key="2">
    <source>
        <dbReference type="ARBA" id="ARBA00012417"/>
    </source>
</evidence>
<evidence type="ECO:0000256" key="5">
    <source>
        <dbReference type="ARBA" id="ARBA00022705"/>
    </source>
</evidence>
<dbReference type="InterPro" id="IPR021029">
    <property type="entry name" value="DNA_pol_III_tau_dom-5"/>
</dbReference>
<dbReference type="NCBIfam" id="TIGR02397">
    <property type="entry name" value="dnaX_nterm"/>
    <property type="match status" value="1"/>
</dbReference>
<reference evidence="14" key="1">
    <citation type="submission" date="2018-05" db="EMBL/GenBank/DDBJ databases">
        <authorList>
            <person name="Lanie J.A."/>
            <person name="Ng W.-L."/>
            <person name="Kazmierczak K.M."/>
            <person name="Andrzejewski T.M."/>
            <person name="Davidsen T.M."/>
            <person name="Wayne K.J."/>
            <person name="Tettelin H."/>
            <person name="Glass J.I."/>
            <person name="Rusch D."/>
            <person name="Podicherti R."/>
            <person name="Tsui H.-C.T."/>
            <person name="Winkler M.E."/>
        </authorList>
    </citation>
    <scope>NUCLEOTIDE SEQUENCE</scope>
</reference>
<dbReference type="Pfam" id="PF12170">
    <property type="entry name" value="DNA_pol3_tau_5"/>
    <property type="match status" value="1"/>
</dbReference>
<dbReference type="EMBL" id="UINC01001158">
    <property type="protein sequence ID" value="SUZ72788.1"/>
    <property type="molecule type" value="Genomic_DNA"/>
</dbReference>
<dbReference type="PANTHER" id="PTHR11669:SF0">
    <property type="entry name" value="PROTEIN STICHEL-LIKE 2"/>
    <property type="match status" value="1"/>
</dbReference>
<dbReference type="Pfam" id="PF12169">
    <property type="entry name" value="DNA_pol3_gamma3"/>
    <property type="match status" value="1"/>
</dbReference>
<evidence type="ECO:0000313" key="14">
    <source>
        <dbReference type="EMBL" id="SUZ72788.1"/>
    </source>
</evidence>
<dbReference type="InterPro" id="IPR050238">
    <property type="entry name" value="DNA_Rep/Repair_Clamp_Loader"/>
</dbReference>
<feature type="region of interest" description="Disordered" evidence="12">
    <location>
        <begin position="361"/>
        <end position="410"/>
    </location>
</feature>
<dbReference type="InterPro" id="IPR022754">
    <property type="entry name" value="DNA_pol_III_gamma-3"/>
</dbReference>
<name>A0A381Q1K6_9ZZZZ</name>
<evidence type="ECO:0000256" key="12">
    <source>
        <dbReference type="SAM" id="MobiDB-lite"/>
    </source>
</evidence>
<dbReference type="EC" id="2.7.7.7" evidence="2"/>
<evidence type="ECO:0000256" key="3">
    <source>
        <dbReference type="ARBA" id="ARBA00022679"/>
    </source>
</evidence>
<comment type="similarity">
    <text evidence="1">Belongs to the DnaX/STICHEL family.</text>
</comment>
<gene>
    <name evidence="14" type="ORF">METZ01_LOCUS25642</name>
</gene>
<dbReference type="InterPro" id="IPR003593">
    <property type="entry name" value="AAA+_ATPase"/>
</dbReference>
<comment type="catalytic activity">
    <reaction evidence="11">
        <text>DNA(n) + a 2'-deoxyribonucleoside 5'-triphosphate = DNA(n+1) + diphosphate</text>
        <dbReference type="Rhea" id="RHEA:22508"/>
        <dbReference type="Rhea" id="RHEA-COMP:17339"/>
        <dbReference type="Rhea" id="RHEA-COMP:17340"/>
        <dbReference type="ChEBI" id="CHEBI:33019"/>
        <dbReference type="ChEBI" id="CHEBI:61560"/>
        <dbReference type="ChEBI" id="CHEBI:173112"/>
        <dbReference type="EC" id="2.7.7.7"/>
    </reaction>
</comment>
<dbReference type="GO" id="GO:0046872">
    <property type="term" value="F:metal ion binding"/>
    <property type="evidence" value="ECO:0007669"/>
    <property type="project" value="UniProtKB-KW"/>
</dbReference>
<dbReference type="GO" id="GO:0003677">
    <property type="term" value="F:DNA binding"/>
    <property type="evidence" value="ECO:0007669"/>
    <property type="project" value="InterPro"/>
</dbReference>
<dbReference type="CDD" id="cd18137">
    <property type="entry name" value="HLD_clamp_pol_III_gamma_tau"/>
    <property type="match status" value="1"/>
</dbReference>
<dbReference type="InterPro" id="IPR027417">
    <property type="entry name" value="P-loop_NTPase"/>
</dbReference>
<dbReference type="GO" id="GO:0009360">
    <property type="term" value="C:DNA polymerase III complex"/>
    <property type="evidence" value="ECO:0007669"/>
    <property type="project" value="InterPro"/>
</dbReference>
<evidence type="ECO:0000256" key="1">
    <source>
        <dbReference type="ARBA" id="ARBA00006360"/>
    </source>
</evidence>
<dbReference type="FunFam" id="3.40.50.300:FF:000014">
    <property type="entry name" value="DNA polymerase III subunit gamma/tau"/>
    <property type="match status" value="1"/>
</dbReference>
<dbReference type="FunFam" id="1.10.8.60:FF:000013">
    <property type="entry name" value="DNA polymerase III subunit gamma/tau"/>
    <property type="match status" value="1"/>
</dbReference>
<dbReference type="SMART" id="SM00382">
    <property type="entry name" value="AAA"/>
    <property type="match status" value="1"/>
</dbReference>
<dbReference type="Gene3D" id="3.40.50.300">
    <property type="entry name" value="P-loop containing nucleotide triphosphate hydrolases"/>
    <property type="match status" value="1"/>
</dbReference>
<keyword evidence="3" id="KW-0808">Transferase</keyword>
<dbReference type="Pfam" id="PF22608">
    <property type="entry name" value="DNAX_ATPase_lid"/>
    <property type="match status" value="1"/>
</dbReference>
<protein>
    <recommendedName>
        <fullName evidence="2">DNA-directed DNA polymerase</fullName>
        <ecNumber evidence="2">2.7.7.7</ecNumber>
    </recommendedName>
</protein>
<accession>A0A381Q1K6</accession>
<proteinExistence type="inferred from homology"/>
<dbReference type="InterPro" id="IPR001270">
    <property type="entry name" value="ClpA/B"/>
</dbReference>
<dbReference type="PANTHER" id="PTHR11669">
    <property type="entry name" value="REPLICATION FACTOR C / DNA POLYMERASE III GAMMA-TAU SUBUNIT"/>
    <property type="match status" value="1"/>
</dbReference>
<dbReference type="Gene3D" id="1.20.272.10">
    <property type="match status" value="1"/>
</dbReference>
<dbReference type="PRINTS" id="PR00300">
    <property type="entry name" value="CLPPROTEASEA"/>
</dbReference>
<dbReference type="InterPro" id="IPR045085">
    <property type="entry name" value="HLD_clamp_pol_III_gamma_tau"/>
</dbReference>
<sequence length="538" mass="59155">MIMSYQVLARKYRPRSFDDVVGQEHAVRALVNALDKDRLHHAYLFTGTRGTGKTTIARILANCLNCEQGVSSSPCGACEPCTEIIEGRFIDLIEVDAASRTGVDDTRDLLNNVQYLPTRGRFKVYLIDEVHMLSTSSFNALLKTLEEPPPHVKFLLATTDPGKVPMTVLSRCLQFNLKNILPDVIAEHLGSVLTRESFDSDDVSLNVIARAADGSLRDALSIADQAVSYCGGSLEGDRVAEMLGTVRSDEVARLLDAFADGDRVALFKCSNELAARSADLADVLANLQRAFHELAMAHATETKPEGDLDKYTDRFSAQWIQLAYQTCLMGGRDMQYAPDPKVGFEMTMIRLLDFEPAYDSVDMTPSGTAGNGSAGRKEDAPVEQKPSKKRRKTKATDPNEKGSAAKVGGEALLNGTPWHERIEDIPASGVTAMILEHSNLVTLTEERVELLLDESHDTLYNDTQQGHLEEIFSEHVGKSVEVVVTAGTVIEETPAVRKQRLAQERLDLAESALRKDENVQSLMSEFDGRLDAVQPRSD</sequence>
<dbReference type="InterPro" id="IPR038249">
    <property type="entry name" value="PolIII_tau_V_sf"/>
</dbReference>
<dbReference type="Gene3D" id="1.10.8.60">
    <property type="match status" value="1"/>
</dbReference>